<protein>
    <recommendedName>
        <fullName evidence="3 13">Flagellar biosynthetic protein FlhB</fullName>
    </recommendedName>
</protein>
<dbReference type="InterPro" id="IPR006135">
    <property type="entry name" value="T3SS_substrate_exporter"/>
</dbReference>
<evidence type="ECO:0000256" key="13">
    <source>
        <dbReference type="RuleBase" id="RU364091"/>
    </source>
</evidence>
<keyword evidence="11 13" id="KW-1006">Bacterial flagellum protein export</keyword>
<dbReference type="Gene3D" id="3.40.1690.10">
    <property type="entry name" value="secretion proteins EscU"/>
    <property type="match status" value="1"/>
</dbReference>
<reference evidence="15 16" key="3">
    <citation type="submission" date="2021-02" db="EMBL/GenBank/DDBJ databases">
        <authorList>
            <person name="Merkel A.Y."/>
        </authorList>
    </citation>
    <scope>NUCLEOTIDE SEQUENCE [LARGE SCALE GENOMIC DNA]</scope>
    <source>
        <strain evidence="15 16">T05b</strain>
    </source>
</reference>
<keyword evidence="8 13" id="KW-0653">Protein transport</keyword>
<name>A0ABS2WP31_9BACT</name>
<feature type="transmembrane region" description="Helical" evidence="13">
    <location>
        <begin position="188"/>
        <end position="210"/>
    </location>
</feature>
<keyword evidence="15" id="KW-0282">Flagellum</keyword>
<keyword evidence="7 13" id="KW-1005">Bacterial flagellum biogenesis</keyword>
<dbReference type="PANTHER" id="PTHR30531">
    <property type="entry name" value="FLAGELLAR BIOSYNTHETIC PROTEIN FLHB"/>
    <property type="match status" value="1"/>
</dbReference>
<comment type="caution">
    <text evidence="15">The sequence shown here is derived from an EMBL/GenBank/DDBJ whole genome shotgun (WGS) entry which is preliminary data.</text>
</comment>
<dbReference type="RefSeq" id="WP_205457886.1">
    <property type="nucleotide sequence ID" value="NZ_JAFHKK010000002.1"/>
</dbReference>
<evidence type="ECO:0000256" key="7">
    <source>
        <dbReference type="ARBA" id="ARBA00022795"/>
    </source>
</evidence>
<evidence type="ECO:0000256" key="5">
    <source>
        <dbReference type="ARBA" id="ARBA00022475"/>
    </source>
</evidence>
<evidence type="ECO:0000313" key="15">
    <source>
        <dbReference type="EMBL" id="MBN2963447.1"/>
    </source>
</evidence>
<evidence type="ECO:0000256" key="4">
    <source>
        <dbReference type="ARBA" id="ARBA00022448"/>
    </source>
</evidence>
<dbReference type="InterPro" id="IPR029025">
    <property type="entry name" value="T3SS_substrate_exporter_C"/>
</dbReference>
<comment type="similarity">
    <text evidence="2 13">Belongs to the type III secretion exporter family.</text>
</comment>
<keyword evidence="4 13" id="KW-0813">Transport</keyword>
<evidence type="ECO:0000256" key="6">
    <source>
        <dbReference type="ARBA" id="ARBA00022692"/>
    </source>
</evidence>
<dbReference type="NCBIfam" id="TIGR00328">
    <property type="entry name" value="flhB"/>
    <property type="match status" value="1"/>
</dbReference>
<accession>A0ABS2WP31</accession>
<feature type="transmembrane region" description="Helical" evidence="13">
    <location>
        <begin position="87"/>
        <end position="108"/>
    </location>
</feature>
<keyword evidence="15" id="KW-0966">Cell projection</keyword>
<dbReference type="Pfam" id="PF01312">
    <property type="entry name" value="Bac_export_2"/>
    <property type="match status" value="1"/>
</dbReference>
<keyword evidence="5 13" id="KW-1003">Cell membrane</keyword>
<feature type="region of interest" description="Disordered" evidence="14">
    <location>
        <begin position="1"/>
        <end position="28"/>
    </location>
</feature>
<dbReference type="SUPFAM" id="SSF160544">
    <property type="entry name" value="EscU C-terminal domain-like"/>
    <property type="match status" value="1"/>
</dbReference>
<reference evidence="16" key="2">
    <citation type="submission" date="2021-02" db="EMBL/GenBank/DDBJ databases">
        <title>Sulfurospirillum tamanensis sp. nov.</title>
        <authorList>
            <person name="Merkel A.Y."/>
        </authorList>
    </citation>
    <scope>NUCLEOTIDE SEQUENCE [LARGE SCALE GENOMIC DNA]</scope>
    <source>
        <strain evidence="16">T05b</strain>
    </source>
</reference>
<feature type="compositionally biased region" description="Basic and acidic residues" evidence="14">
    <location>
        <begin position="1"/>
        <end position="25"/>
    </location>
</feature>
<evidence type="ECO:0000256" key="10">
    <source>
        <dbReference type="ARBA" id="ARBA00023136"/>
    </source>
</evidence>
<comment type="subcellular location">
    <subcellularLocation>
        <location evidence="1">Cell membrane</location>
        <topology evidence="1">Multi-pass membrane protein</topology>
    </subcellularLocation>
</comment>
<evidence type="ECO:0000256" key="14">
    <source>
        <dbReference type="SAM" id="MobiDB-lite"/>
    </source>
</evidence>
<reference evidence="15 16" key="1">
    <citation type="submission" date="2021-02" db="EMBL/GenBank/DDBJ databases">
        <title>Sulfurospirillum tamanensis sp. nov.</title>
        <authorList>
            <person name="Frolova A."/>
            <person name="Merkel A."/>
            <person name="Slobodkin A."/>
        </authorList>
    </citation>
    <scope>NUCLEOTIDE SEQUENCE [LARGE SCALE GENOMIC DNA]</scope>
    <source>
        <strain evidence="15 16">T05b</strain>
    </source>
</reference>
<dbReference type="InterPro" id="IPR006136">
    <property type="entry name" value="FlhB"/>
</dbReference>
<evidence type="ECO:0000256" key="8">
    <source>
        <dbReference type="ARBA" id="ARBA00022927"/>
    </source>
</evidence>
<comment type="function">
    <text evidence="12 13">Required for formation of the rod structure in the basal body of the flagellar apparatus. Together with FliI and FliH, may constitute the export apparatus of flagellin.</text>
</comment>
<proteinExistence type="inferred from homology"/>
<gene>
    <name evidence="13 15" type="primary">flhB</name>
    <name evidence="15" type="ORF">JWV37_01510</name>
</gene>
<dbReference type="Proteomes" id="UP000703590">
    <property type="component" value="Unassembled WGS sequence"/>
</dbReference>
<dbReference type="PANTHER" id="PTHR30531:SF12">
    <property type="entry name" value="FLAGELLAR BIOSYNTHETIC PROTEIN FLHB"/>
    <property type="match status" value="1"/>
</dbReference>
<keyword evidence="10 13" id="KW-0472">Membrane</keyword>
<evidence type="ECO:0000256" key="2">
    <source>
        <dbReference type="ARBA" id="ARBA00010690"/>
    </source>
</evidence>
<keyword evidence="6 13" id="KW-0812">Transmembrane</keyword>
<evidence type="ECO:0000256" key="9">
    <source>
        <dbReference type="ARBA" id="ARBA00022989"/>
    </source>
</evidence>
<feature type="transmembrane region" description="Helical" evidence="13">
    <location>
        <begin position="32"/>
        <end position="52"/>
    </location>
</feature>
<evidence type="ECO:0000256" key="12">
    <source>
        <dbReference type="ARBA" id="ARBA00025078"/>
    </source>
</evidence>
<keyword evidence="16" id="KW-1185">Reference proteome</keyword>
<keyword evidence="15" id="KW-0969">Cilium</keyword>
<evidence type="ECO:0000256" key="11">
    <source>
        <dbReference type="ARBA" id="ARBA00023225"/>
    </source>
</evidence>
<evidence type="ECO:0000256" key="3">
    <source>
        <dbReference type="ARBA" id="ARBA00021622"/>
    </source>
</evidence>
<organism evidence="15 16">
    <name type="scientific">Sulfurospirillum tamanense</name>
    <dbReference type="NCBI Taxonomy" id="2813362"/>
    <lineage>
        <taxon>Bacteria</taxon>
        <taxon>Pseudomonadati</taxon>
        <taxon>Campylobacterota</taxon>
        <taxon>Epsilonproteobacteria</taxon>
        <taxon>Campylobacterales</taxon>
        <taxon>Sulfurospirillaceae</taxon>
        <taxon>Sulfurospirillum</taxon>
    </lineage>
</organism>
<comment type="caution">
    <text evidence="13">Lacks conserved residue(s) required for the propagation of feature annotation.</text>
</comment>
<dbReference type="EMBL" id="JAFHKK010000002">
    <property type="protein sequence ID" value="MBN2963447.1"/>
    <property type="molecule type" value="Genomic_DNA"/>
</dbReference>
<sequence length="353" mass="40348">MAADDQEKTEEPTSKKIEDARKEGNVPKSQDASSFVTLVVAVVVVFLMFPYLEDRVRNLYMYYYEFIGKEITKTVVMTMSIASLRELGLMILPIAVAVAFAGVLAALMQYGFLFTTKSITPDLKKIDPIKGLKNLLSLKKLIEGLKTILKVSAVFGLAFYFLMEFTTELPESVFLGLFGQLIWLRDKMVILAAVMLALFLILSFIDLMFVRYNYFKELRMSKQEIKDEHKQMEGDPQVKSRIRRVQMEMSQKRMMQNIPDADVVITNPTHYAVAIRYDQSKDKAPVVIAKGVDFLALRIKEIALNHKIQIVENPPLARELYKQCDVSQAIPEKLYKAVAEVLAFVYQTNKRRS</sequence>
<dbReference type="PRINTS" id="PR00950">
    <property type="entry name" value="TYPE3IMSPROT"/>
</dbReference>
<keyword evidence="9 13" id="KW-1133">Transmembrane helix</keyword>
<evidence type="ECO:0000256" key="1">
    <source>
        <dbReference type="ARBA" id="ARBA00004651"/>
    </source>
</evidence>
<evidence type="ECO:0000313" key="16">
    <source>
        <dbReference type="Proteomes" id="UP000703590"/>
    </source>
</evidence>
<dbReference type="Gene3D" id="6.10.250.2080">
    <property type="match status" value="1"/>
</dbReference>